<dbReference type="PANTHER" id="PTHR30363:SF44">
    <property type="entry name" value="AGA OPERON TRANSCRIPTIONAL REPRESSOR-RELATED"/>
    <property type="match status" value="1"/>
</dbReference>
<dbReference type="GO" id="GO:0003677">
    <property type="term" value="F:DNA binding"/>
    <property type="evidence" value="ECO:0007669"/>
    <property type="project" value="UniProtKB-KW"/>
</dbReference>
<dbReference type="InterPro" id="IPR036388">
    <property type="entry name" value="WH-like_DNA-bd_sf"/>
</dbReference>
<evidence type="ECO:0000259" key="4">
    <source>
        <dbReference type="PROSITE" id="PS51000"/>
    </source>
</evidence>
<dbReference type="SUPFAM" id="SSF100950">
    <property type="entry name" value="NagB/RpiA/CoA transferase-like"/>
    <property type="match status" value="1"/>
</dbReference>
<dbReference type="Gene3D" id="3.40.50.1360">
    <property type="match status" value="1"/>
</dbReference>
<dbReference type="PRINTS" id="PR00037">
    <property type="entry name" value="HTHLACR"/>
</dbReference>
<dbReference type="Gene3D" id="1.10.10.10">
    <property type="entry name" value="Winged helix-like DNA-binding domain superfamily/Winged helix DNA-binding domain"/>
    <property type="match status" value="1"/>
</dbReference>
<dbReference type="Pfam" id="PF08220">
    <property type="entry name" value="HTH_DeoR"/>
    <property type="match status" value="1"/>
</dbReference>
<protein>
    <submittedName>
        <fullName evidence="5">DeoR/GlpR transcriptional regulator</fullName>
    </submittedName>
</protein>
<gene>
    <name evidence="5" type="ORF">IV500_10385</name>
</gene>
<name>A0A931CJK9_9MICC</name>
<evidence type="ECO:0000313" key="5">
    <source>
        <dbReference type="EMBL" id="MBG0739792.1"/>
    </source>
</evidence>
<dbReference type="GO" id="GO:0003700">
    <property type="term" value="F:DNA-binding transcription factor activity"/>
    <property type="evidence" value="ECO:0007669"/>
    <property type="project" value="InterPro"/>
</dbReference>
<dbReference type="InterPro" id="IPR036390">
    <property type="entry name" value="WH_DNA-bd_sf"/>
</dbReference>
<accession>A0A931CJK9</accession>
<dbReference type="InterPro" id="IPR050313">
    <property type="entry name" value="Carb_Metab_HTH_regulators"/>
</dbReference>
<dbReference type="AlphaFoldDB" id="A0A931CJK9"/>
<evidence type="ECO:0000313" key="6">
    <source>
        <dbReference type="Proteomes" id="UP000655366"/>
    </source>
</evidence>
<dbReference type="RefSeq" id="WP_196396722.1">
    <property type="nucleotide sequence ID" value="NZ_JADNYM010000011.1"/>
</dbReference>
<dbReference type="SMART" id="SM01134">
    <property type="entry name" value="DeoRC"/>
    <property type="match status" value="1"/>
</dbReference>
<feature type="domain" description="HTH deoR-type" evidence="4">
    <location>
        <begin position="3"/>
        <end position="58"/>
    </location>
</feature>
<comment type="caution">
    <text evidence="5">The sequence shown here is derived from an EMBL/GenBank/DDBJ whole genome shotgun (WGS) entry which is preliminary data.</text>
</comment>
<dbReference type="Proteomes" id="UP000655366">
    <property type="component" value="Unassembled WGS sequence"/>
</dbReference>
<dbReference type="PROSITE" id="PS00894">
    <property type="entry name" value="HTH_DEOR_1"/>
    <property type="match status" value="1"/>
</dbReference>
<dbReference type="InterPro" id="IPR001034">
    <property type="entry name" value="DeoR_HTH"/>
</dbReference>
<keyword evidence="2" id="KW-0238">DNA-binding</keyword>
<keyword evidence="6" id="KW-1185">Reference proteome</keyword>
<evidence type="ECO:0000256" key="1">
    <source>
        <dbReference type="ARBA" id="ARBA00023015"/>
    </source>
</evidence>
<sequence>MLAPQRQSQILKALQLSEAVRVTDLAEALAVSEMTVRRDIEALDVKGLLRKIHGGATRLARFSAVEPGFANNSDLQPAAKAAIASAAFKLVEPGMTLALTGGTTTYRLATMLHRVEGLTVITNSLKAAEAMYQLQPANGTKVIITGGERTPSEALVGPVADAAIARLNCDICFMGVHGIDARRGLTSPNVVEAQTNTAFSASAERLMVLADHTKFNVRALASVADLRDVDTLITDDGMAPATAAEFRPLLRALQITTVHPPAKSAPSLARSAP</sequence>
<dbReference type="Pfam" id="PF00455">
    <property type="entry name" value="DeoRC"/>
    <property type="match status" value="1"/>
</dbReference>
<dbReference type="EMBL" id="JADNYM010000011">
    <property type="protein sequence ID" value="MBG0739792.1"/>
    <property type="molecule type" value="Genomic_DNA"/>
</dbReference>
<organism evidence="5 6">
    <name type="scientific">Arthrobacter terrae</name>
    <dbReference type="NCBI Taxonomy" id="2935737"/>
    <lineage>
        <taxon>Bacteria</taxon>
        <taxon>Bacillati</taxon>
        <taxon>Actinomycetota</taxon>
        <taxon>Actinomycetes</taxon>
        <taxon>Micrococcales</taxon>
        <taxon>Micrococcaceae</taxon>
        <taxon>Arthrobacter</taxon>
    </lineage>
</organism>
<keyword evidence="3" id="KW-0804">Transcription</keyword>
<dbReference type="SMART" id="SM00420">
    <property type="entry name" value="HTH_DEOR"/>
    <property type="match status" value="1"/>
</dbReference>
<dbReference type="SUPFAM" id="SSF46785">
    <property type="entry name" value="Winged helix' DNA-binding domain"/>
    <property type="match status" value="1"/>
</dbReference>
<proteinExistence type="predicted"/>
<evidence type="ECO:0000256" key="2">
    <source>
        <dbReference type="ARBA" id="ARBA00023125"/>
    </source>
</evidence>
<dbReference type="InterPro" id="IPR014036">
    <property type="entry name" value="DeoR-like_C"/>
</dbReference>
<keyword evidence="1" id="KW-0805">Transcription regulation</keyword>
<dbReference type="PROSITE" id="PS51000">
    <property type="entry name" value="HTH_DEOR_2"/>
    <property type="match status" value="1"/>
</dbReference>
<dbReference type="InterPro" id="IPR037171">
    <property type="entry name" value="NagB/RpiA_transferase-like"/>
</dbReference>
<reference evidence="5 6" key="1">
    <citation type="submission" date="2020-11" db="EMBL/GenBank/DDBJ databases">
        <title>Arthrobacter antarcticus sp. nov., isolated from Antarctic Soil.</title>
        <authorList>
            <person name="Li J."/>
        </authorList>
    </citation>
    <scope>NUCLEOTIDE SEQUENCE [LARGE SCALE GENOMIC DNA]</scope>
    <source>
        <strain evidence="5 6">Z1-20</strain>
    </source>
</reference>
<dbReference type="PANTHER" id="PTHR30363">
    <property type="entry name" value="HTH-TYPE TRANSCRIPTIONAL REGULATOR SRLR-RELATED"/>
    <property type="match status" value="1"/>
</dbReference>
<dbReference type="InterPro" id="IPR018356">
    <property type="entry name" value="Tscrpt_reg_HTH_DeoR_CS"/>
</dbReference>
<evidence type="ECO:0000256" key="3">
    <source>
        <dbReference type="ARBA" id="ARBA00023163"/>
    </source>
</evidence>